<name>A0ABQ3QSF1_9ACTN</name>
<sequence length="169" mass="19169">MECHRAQAAGWADRYPPRYSVSMTKKVISEAEAMASLRSIADALGVPLDYVVKFHRHGDGGAWVEFKDGAAHYLIGEREKVWTTVYTDLDEFLYRVTFDAASNLGSTWELNNRTREPEEFDTRIAWLAKQLQLMNRVNPVWGARFRDTIAAGDHCDGVRVEDVDAYPLG</sequence>
<comment type="caution">
    <text evidence="2">The sequence shown here is derived from an EMBL/GenBank/DDBJ whole genome shotgun (WGS) entry which is preliminary data.</text>
</comment>
<evidence type="ECO:0000259" key="1">
    <source>
        <dbReference type="Pfam" id="PF15599"/>
    </source>
</evidence>
<evidence type="ECO:0000313" key="3">
    <source>
        <dbReference type="Proteomes" id="UP001050808"/>
    </source>
</evidence>
<protein>
    <recommendedName>
        <fullName evidence="1">Immunity protein 63 domain-containing protein</fullName>
    </recommendedName>
</protein>
<evidence type="ECO:0000313" key="2">
    <source>
        <dbReference type="EMBL" id="GHI40196.1"/>
    </source>
</evidence>
<feature type="domain" description="Immunity protein 63" evidence="1">
    <location>
        <begin position="72"/>
        <end position="150"/>
    </location>
</feature>
<dbReference type="Proteomes" id="UP001050808">
    <property type="component" value="Unassembled WGS sequence"/>
</dbReference>
<gene>
    <name evidence="2" type="ORF">Sviol_46040</name>
</gene>
<accession>A0ABQ3QSF1</accession>
<organism evidence="2 3">
    <name type="scientific">Streptomyces violascens</name>
    <dbReference type="NCBI Taxonomy" id="67381"/>
    <lineage>
        <taxon>Bacteria</taxon>
        <taxon>Bacillati</taxon>
        <taxon>Actinomycetota</taxon>
        <taxon>Actinomycetes</taxon>
        <taxon>Kitasatosporales</taxon>
        <taxon>Streptomycetaceae</taxon>
        <taxon>Streptomyces</taxon>
    </lineage>
</organism>
<dbReference type="InterPro" id="IPR028952">
    <property type="entry name" value="Imm63"/>
</dbReference>
<dbReference type="EMBL" id="BNDY01000017">
    <property type="protein sequence ID" value="GHI40196.1"/>
    <property type="molecule type" value="Genomic_DNA"/>
</dbReference>
<keyword evidence="3" id="KW-1185">Reference proteome</keyword>
<dbReference type="Pfam" id="PF15599">
    <property type="entry name" value="Imm63"/>
    <property type="match status" value="1"/>
</dbReference>
<reference evidence="2" key="1">
    <citation type="submission" date="2024-05" db="EMBL/GenBank/DDBJ databases">
        <title>Whole genome shotgun sequence of Streptomyces violascens NBRC 12920.</title>
        <authorList>
            <person name="Komaki H."/>
            <person name="Tamura T."/>
        </authorList>
    </citation>
    <scope>NUCLEOTIDE SEQUENCE</scope>
    <source>
        <strain evidence="2">NBRC 12920</strain>
    </source>
</reference>
<proteinExistence type="predicted"/>